<proteinExistence type="predicted"/>
<organism evidence="1 2">
    <name type="scientific">Rhodnius prolixus</name>
    <name type="common">Triatomid bug</name>
    <dbReference type="NCBI Taxonomy" id="13249"/>
    <lineage>
        <taxon>Eukaryota</taxon>
        <taxon>Metazoa</taxon>
        <taxon>Ecdysozoa</taxon>
        <taxon>Arthropoda</taxon>
        <taxon>Hexapoda</taxon>
        <taxon>Insecta</taxon>
        <taxon>Pterygota</taxon>
        <taxon>Neoptera</taxon>
        <taxon>Paraneoptera</taxon>
        <taxon>Hemiptera</taxon>
        <taxon>Heteroptera</taxon>
        <taxon>Panheteroptera</taxon>
        <taxon>Cimicomorpha</taxon>
        <taxon>Reduviidae</taxon>
        <taxon>Triatominae</taxon>
        <taxon>Rhodnius</taxon>
    </lineage>
</organism>
<reference evidence="1" key="1">
    <citation type="submission" date="2015-05" db="UniProtKB">
        <authorList>
            <consortium name="EnsemblMetazoa"/>
        </authorList>
    </citation>
    <scope>IDENTIFICATION</scope>
</reference>
<evidence type="ECO:0000313" key="1">
    <source>
        <dbReference type="EnsemblMetazoa" id="RPRC008105-PA"/>
    </source>
</evidence>
<dbReference type="InParanoid" id="T1HVN5"/>
<dbReference type="VEuPathDB" id="VectorBase:RPRC008105"/>
<dbReference type="EnsemblMetazoa" id="RPRC008105-RA">
    <property type="protein sequence ID" value="RPRC008105-PA"/>
    <property type="gene ID" value="RPRC008105"/>
</dbReference>
<protein>
    <submittedName>
        <fullName evidence="1">Uncharacterized protein</fullName>
    </submittedName>
</protein>
<sequence>MSQRKSKVKKKTCTSVAINTEENYLKTQPNIKFQELSLEMVVKIFTYVNLSKLVNLNTECRLFRHAIALNTRDKLLSQKRRIDTEVMVMWQNLQKNKYNINRIYEAMIQMTFLQSDVHQFYVLVWRYVKNIHIWSYLARFMQPIMDEIDREMVVISKLKDNRLFYDGCRMVHPQLQEFINDFHDTIEIRFNEDEIEKNRFLIKFIDIVTLSPAANYQITYEQTNRMVTKIEMILQLRNIPYDCNLLNDFNEYFDFGQKELHLMKYLQRGIRYGNMTYVNDLLLTYLPNVLCYYMDGKGYIYCCIDGWFRCRTIRHTHNQHIDLSIQTIDQNVKRYVFQQNIDYQTYSCGLFGKIVTHCTPELQPITFNELHKKSELIDQNGGNTNSAHNPSKKTKKTRTKLYNQFDVKILEDIGSLGKKKVRETGWSYSSSLDEYTKSVLGHNFK</sequence>
<dbReference type="Proteomes" id="UP000015103">
    <property type="component" value="Unassembled WGS sequence"/>
</dbReference>
<keyword evidence="2" id="KW-1185">Reference proteome</keyword>
<accession>T1HVN5</accession>
<evidence type="ECO:0000313" key="2">
    <source>
        <dbReference type="Proteomes" id="UP000015103"/>
    </source>
</evidence>
<dbReference type="GeneID" id="141452926"/>
<dbReference type="HOGENOM" id="CLU_615843_0_0_1"/>
<dbReference type="EMBL" id="ACPB03013803">
    <property type="status" value="NOT_ANNOTATED_CDS"/>
    <property type="molecule type" value="Genomic_DNA"/>
</dbReference>
<dbReference type="RefSeq" id="XP_073981582.1">
    <property type="nucleotide sequence ID" value="XM_074125481.1"/>
</dbReference>
<dbReference type="AlphaFoldDB" id="T1HVN5"/>
<name>T1HVN5_RHOPR</name>